<dbReference type="InterPro" id="IPR005828">
    <property type="entry name" value="MFS_sugar_transport-like"/>
</dbReference>
<evidence type="ECO:0000256" key="1">
    <source>
        <dbReference type="ARBA" id="ARBA00004141"/>
    </source>
</evidence>
<evidence type="ECO:0000256" key="4">
    <source>
        <dbReference type="ARBA" id="ARBA00023136"/>
    </source>
</evidence>
<gene>
    <name evidence="6" type="ORF">KP79_PYT07771</name>
</gene>
<feature type="transmembrane region" description="Helical" evidence="5">
    <location>
        <begin position="335"/>
        <end position="355"/>
    </location>
</feature>
<feature type="transmembrane region" description="Helical" evidence="5">
    <location>
        <begin position="367"/>
        <end position="390"/>
    </location>
</feature>
<keyword evidence="4 5" id="KW-0472">Membrane</keyword>
<keyword evidence="7" id="KW-1185">Reference proteome</keyword>
<dbReference type="OrthoDB" id="5296287at2759"/>
<dbReference type="GO" id="GO:0016020">
    <property type="term" value="C:membrane"/>
    <property type="evidence" value="ECO:0007669"/>
    <property type="project" value="UniProtKB-SubCell"/>
</dbReference>
<evidence type="ECO:0000256" key="5">
    <source>
        <dbReference type="SAM" id="Phobius"/>
    </source>
</evidence>
<dbReference type="AlphaFoldDB" id="A0A210QEA9"/>
<evidence type="ECO:0000313" key="7">
    <source>
        <dbReference type="Proteomes" id="UP000242188"/>
    </source>
</evidence>
<dbReference type="Pfam" id="PF00083">
    <property type="entry name" value="Sugar_tr"/>
    <property type="match status" value="1"/>
</dbReference>
<evidence type="ECO:0000313" key="6">
    <source>
        <dbReference type="EMBL" id="OWF47018.1"/>
    </source>
</evidence>
<dbReference type="Proteomes" id="UP000242188">
    <property type="component" value="Unassembled WGS sequence"/>
</dbReference>
<protein>
    <submittedName>
        <fullName evidence="6">Organic cation transporter protein</fullName>
    </submittedName>
</protein>
<dbReference type="STRING" id="6573.A0A210QEA9"/>
<dbReference type="EMBL" id="NEDP02004053">
    <property type="protein sequence ID" value="OWF47018.1"/>
    <property type="molecule type" value="Genomic_DNA"/>
</dbReference>
<keyword evidence="3 5" id="KW-1133">Transmembrane helix</keyword>
<name>A0A210QEA9_MIZYE</name>
<dbReference type="InterPro" id="IPR036259">
    <property type="entry name" value="MFS_trans_sf"/>
</dbReference>
<organism evidence="6 7">
    <name type="scientific">Mizuhopecten yessoensis</name>
    <name type="common">Japanese scallop</name>
    <name type="synonym">Patinopecten yessoensis</name>
    <dbReference type="NCBI Taxonomy" id="6573"/>
    <lineage>
        <taxon>Eukaryota</taxon>
        <taxon>Metazoa</taxon>
        <taxon>Spiralia</taxon>
        <taxon>Lophotrochozoa</taxon>
        <taxon>Mollusca</taxon>
        <taxon>Bivalvia</taxon>
        <taxon>Autobranchia</taxon>
        <taxon>Pteriomorphia</taxon>
        <taxon>Pectinida</taxon>
        <taxon>Pectinoidea</taxon>
        <taxon>Pectinidae</taxon>
        <taxon>Mizuhopecten</taxon>
    </lineage>
</organism>
<feature type="transmembrane region" description="Helical" evidence="5">
    <location>
        <begin position="20"/>
        <end position="40"/>
    </location>
</feature>
<evidence type="ECO:0000256" key="2">
    <source>
        <dbReference type="ARBA" id="ARBA00022692"/>
    </source>
</evidence>
<dbReference type="GO" id="GO:0022857">
    <property type="term" value="F:transmembrane transporter activity"/>
    <property type="evidence" value="ECO:0007669"/>
    <property type="project" value="InterPro"/>
</dbReference>
<comment type="subcellular location">
    <subcellularLocation>
        <location evidence="1">Membrane</location>
        <topology evidence="1">Multi-pass membrane protein</topology>
    </subcellularLocation>
</comment>
<feature type="transmembrane region" description="Helical" evidence="5">
    <location>
        <begin position="397"/>
        <end position="418"/>
    </location>
</feature>
<keyword evidence="2 5" id="KW-0812">Transmembrane</keyword>
<dbReference type="Gene3D" id="1.20.1250.20">
    <property type="entry name" value="MFS general substrate transporter like domains"/>
    <property type="match status" value="1"/>
</dbReference>
<feature type="transmembrane region" description="Helical" evidence="5">
    <location>
        <begin position="230"/>
        <end position="252"/>
    </location>
</feature>
<accession>A0A210QEA9</accession>
<proteinExistence type="predicted"/>
<evidence type="ECO:0000256" key="3">
    <source>
        <dbReference type="ARBA" id="ARBA00022989"/>
    </source>
</evidence>
<feature type="transmembrane region" description="Helical" evidence="5">
    <location>
        <begin position="173"/>
        <end position="191"/>
    </location>
</feature>
<sequence>MKFDDALLKLGEFGYYQKRLWILLQIPAMSVGCFMMMLVFQMFKPEHRCKIPGYPNDTFEVQNPFHAALINATIPPSEDILRKYEMCSHYKGVVVDGSSQGGYNYYVNNTVRTQCDDYVYDKSTFDETFASENNLVCDDALKTSHAQMVYYFGVLCGDLGFGMLSDYIGRRKTFSICSVLMLASALALAWAPEYSSFVFLEFTVGAACHGLFMVCCVLSVEMVGPSKRGVAGIPIHMFFATGLCYLSGAGYFLRNWHYIQLAVAIPCTFYLFYWWFIPESPRWLISKGHYEAAEVIVKRAAEVNKTTVPDKMFDANSVEKVKEGHLWHLFMSKTLFFRTIIIFFNWMVISMMYYGVTMHSGNLGGNFFLKFFILAVVEYPANGSTIFLLNAMGRRKLLSLCMMVGGVACMCTIFTVLYGGEGEHNVQGQNSI</sequence>
<dbReference type="PROSITE" id="PS51257">
    <property type="entry name" value="PROKAR_LIPOPROTEIN"/>
    <property type="match status" value="1"/>
</dbReference>
<dbReference type="SUPFAM" id="SSF103473">
    <property type="entry name" value="MFS general substrate transporter"/>
    <property type="match status" value="1"/>
</dbReference>
<comment type="caution">
    <text evidence="6">The sequence shown here is derived from an EMBL/GenBank/DDBJ whole genome shotgun (WGS) entry which is preliminary data.</text>
</comment>
<dbReference type="PANTHER" id="PTHR24064">
    <property type="entry name" value="SOLUTE CARRIER FAMILY 22 MEMBER"/>
    <property type="match status" value="1"/>
</dbReference>
<feature type="transmembrane region" description="Helical" evidence="5">
    <location>
        <begin position="197"/>
        <end position="218"/>
    </location>
</feature>
<reference evidence="6 7" key="1">
    <citation type="journal article" date="2017" name="Nat. Ecol. Evol.">
        <title>Scallop genome provides insights into evolution of bilaterian karyotype and development.</title>
        <authorList>
            <person name="Wang S."/>
            <person name="Zhang J."/>
            <person name="Jiao W."/>
            <person name="Li J."/>
            <person name="Xun X."/>
            <person name="Sun Y."/>
            <person name="Guo X."/>
            <person name="Huan P."/>
            <person name="Dong B."/>
            <person name="Zhang L."/>
            <person name="Hu X."/>
            <person name="Sun X."/>
            <person name="Wang J."/>
            <person name="Zhao C."/>
            <person name="Wang Y."/>
            <person name="Wang D."/>
            <person name="Huang X."/>
            <person name="Wang R."/>
            <person name="Lv J."/>
            <person name="Li Y."/>
            <person name="Zhang Z."/>
            <person name="Liu B."/>
            <person name="Lu W."/>
            <person name="Hui Y."/>
            <person name="Liang J."/>
            <person name="Zhou Z."/>
            <person name="Hou R."/>
            <person name="Li X."/>
            <person name="Liu Y."/>
            <person name="Li H."/>
            <person name="Ning X."/>
            <person name="Lin Y."/>
            <person name="Zhao L."/>
            <person name="Xing Q."/>
            <person name="Dou J."/>
            <person name="Li Y."/>
            <person name="Mao J."/>
            <person name="Guo H."/>
            <person name="Dou H."/>
            <person name="Li T."/>
            <person name="Mu C."/>
            <person name="Jiang W."/>
            <person name="Fu Q."/>
            <person name="Fu X."/>
            <person name="Miao Y."/>
            <person name="Liu J."/>
            <person name="Yu Q."/>
            <person name="Li R."/>
            <person name="Liao H."/>
            <person name="Li X."/>
            <person name="Kong Y."/>
            <person name="Jiang Z."/>
            <person name="Chourrout D."/>
            <person name="Li R."/>
            <person name="Bao Z."/>
        </authorList>
    </citation>
    <scope>NUCLEOTIDE SEQUENCE [LARGE SCALE GENOMIC DNA]</scope>
    <source>
        <strain evidence="6 7">PY_sf001</strain>
    </source>
</reference>
<feature type="transmembrane region" description="Helical" evidence="5">
    <location>
        <begin position="258"/>
        <end position="277"/>
    </location>
</feature>